<evidence type="ECO:0000259" key="1">
    <source>
        <dbReference type="Pfam" id="PF07238"/>
    </source>
</evidence>
<dbReference type="Pfam" id="PF07238">
    <property type="entry name" value="PilZ"/>
    <property type="match status" value="1"/>
</dbReference>
<proteinExistence type="predicted"/>
<feature type="domain" description="PilZ" evidence="1">
    <location>
        <begin position="3"/>
        <end position="108"/>
    </location>
</feature>
<dbReference type="EMBL" id="JAGTIS010000003">
    <property type="protein sequence ID" value="MBT8766327.1"/>
    <property type="molecule type" value="Genomic_DNA"/>
</dbReference>
<dbReference type="Gene3D" id="2.40.10.220">
    <property type="entry name" value="predicted glycosyltransferase like domains"/>
    <property type="match status" value="1"/>
</dbReference>
<organism evidence="2 3">
    <name type="scientific">Metapseudomonas boanensis</name>
    <dbReference type="NCBI Taxonomy" id="2822138"/>
    <lineage>
        <taxon>Bacteria</taxon>
        <taxon>Pseudomonadati</taxon>
        <taxon>Pseudomonadota</taxon>
        <taxon>Gammaproteobacteria</taxon>
        <taxon>Pseudomonadales</taxon>
        <taxon>Pseudomonadaceae</taxon>
        <taxon>Metapseudomonas</taxon>
    </lineage>
</organism>
<name>A0ABS5XF80_9GAMM</name>
<dbReference type="RefSeq" id="WP_215372972.1">
    <property type="nucleotide sequence ID" value="NZ_JAGTIS010000003.1"/>
</dbReference>
<sequence length="110" mass="12530">MEERRQQGRRSTELLLEVVDAHTGQRLGRIVDLSMDGFMLFSEALLTCDSLWECRLIPLSPIEGVQEIRLGADCLWTRPAADGQHCWAGFHIIDLAEDQEALLENLLHQM</sequence>
<reference evidence="2 3" key="1">
    <citation type="submission" date="2021-04" db="EMBL/GenBank/DDBJ databases">
        <title>Pseudomonas boanensis sp. nov., a bacterium isolated from river water used for household purposes in Boane District, Mozambique.</title>
        <authorList>
            <person name="Nicklasson M."/>
            <person name="Martin-Rodriguez A.J."/>
            <person name="Thorell K."/>
            <person name="Neves L."/>
            <person name="Mussagy A."/>
            <person name="Rydberg H.A."/>
            <person name="Hernroth B."/>
            <person name="Svensson-Stadler L."/>
            <person name="Sjoling A."/>
        </authorList>
    </citation>
    <scope>NUCLEOTIDE SEQUENCE [LARGE SCALE GENOMIC DNA]</scope>
    <source>
        <strain evidence="2 3">DB1</strain>
    </source>
</reference>
<evidence type="ECO:0000313" key="3">
    <source>
        <dbReference type="Proteomes" id="UP001519667"/>
    </source>
</evidence>
<comment type="caution">
    <text evidence="2">The sequence shown here is derived from an EMBL/GenBank/DDBJ whole genome shotgun (WGS) entry which is preliminary data.</text>
</comment>
<accession>A0ABS5XF80</accession>
<dbReference type="Proteomes" id="UP001519667">
    <property type="component" value="Unassembled WGS sequence"/>
</dbReference>
<gene>
    <name evidence="2" type="ORF">J7302_09320</name>
</gene>
<keyword evidence="3" id="KW-1185">Reference proteome</keyword>
<dbReference type="SUPFAM" id="SSF141371">
    <property type="entry name" value="PilZ domain-like"/>
    <property type="match status" value="1"/>
</dbReference>
<evidence type="ECO:0000313" key="2">
    <source>
        <dbReference type="EMBL" id="MBT8766327.1"/>
    </source>
</evidence>
<protein>
    <submittedName>
        <fullName evidence="2">PilZ domain-containing protein</fullName>
    </submittedName>
</protein>
<dbReference type="InterPro" id="IPR009875">
    <property type="entry name" value="PilZ_domain"/>
</dbReference>